<organism evidence="5 6">
    <name type="scientific">Microvirgula aerodenitrificans</name>
    <dbReference type="NCBI Taxonomy" id="57480"/>
    <lineage>
        <taxon>Bacteria</taxon>
        <taxon>Pseudomonadati</taxon>
        <taxon>Pseudomonadota</taxon>
        <taxon>Betaproteobacteria</taxon>
        <taxon>Neisseriales</taxon>
        <taxon>Aquaspirillaceae</taxon>
        <taxon>Microvirgula</taxon>
    </lineage>
</organism>
<evidence type="ECO:0000313" key="5">
    <source>
        <dbReference type="EMBL" id="AVY95801.1"/>
    </source>
</evidence>
<keyword evidence="6" id="KW-1185">Reference proteome</keyword>
<dbReference type="InterPro" id="IPR052190">
    <property type="entry name" value="Euk-Arch_PrmC-MTase"/>
</dbReference>
<feature type="binding site" evidence="8 9">
    <location>
        <position position="257"/>
    </location>
    <ligand>
        <name>S-adenosyl-L-homocysteine</name>
        <dbReference type="ChEBI" id="CHEBI:57856"/>
    </ligand>
</feature>
<dbReference type="PDB" id="7RC3">
    <property type="method" value="X-ray"/>
    <property type="resolution" value="1.53 A"/>
    <property type="chains" value="A=1-384"/>
</dbReference>
<evidence type="ECO:0000256" key="2">
    <source>
        <dbReference type="ARBA" id="ARBA00022679"/>
    </source>
</evidence>
<dbReference type="GO" id="GO:0032259">
    <property type="term" value="P:methylation"/>
    <property type="evidence" value="ECO:0007669"/>
    <property type="project" value="UniProtKB-KW"/>
</dbReference>
<dbReference type="Pfam" id="PF05175">
    <property type="entry name" value="MTS"/>
    <property type="match status" value="1"/>
</dbReference>
<dbReference type="PDB" id="7RC2">
    <property type="method" value="X-ray"/>
    <property type="resolution" value="1.51 A"/>
    <property type="chains" value="A=1-384"/>
</dbReference>
<dbReference type="STRING" id="1122240.GCA_000620105_02797"/>
<gene>
    <name evidence="5" type="ORF">DAI18_18450</name>
</gene>
<dbReference type="GO" id="GO:0008757">
    <property type="term" value="F:S-adenosylmethionine-dependent methyltransferase activity"/>
    <property type="evidence" value="ECO:0007669"/>
    <property type="project" value="TreeGrafter"/>
</dbReference>
<dbReference type="PANTHER" id="PTHR45875">
    <property type="entry name" value="METHYLTRANSFERASE N6AMT1"/>
    <property type="match status" value="1"/>
</dbReference>
<feature type="binding site" evidence="7 8">
    <location>
        <position position="185"/>
    </location>
    <ligand>
        <name>S-adenosyl-L-homocysteine</name>
        <dbReference type="ChEBI" id="CHEBI:57856"/>
    </ligand>
</feature>
<dbReference type="GO" id="GO:0008276">
    <property type="term" value="F:protein methyltransferase activity"/>
    <property type="evidence" value="ECO:0007669"/>
    <property type="project" value="TreeGrafter"/>
</dbReference>
<proteinExistence type="evidence at protein level"/>
<evidence type="ECO:0000313" key="6">
    <source>
        <dbReference type="Proteomes" id="UP000244173"/>
    </source>
</evidence>
<dbReference type="PDB" id="7RC6">
    <property type="method" value="X-ray"/>
    <property type="resolution" value="1.71 A"/>
    <property type="chains" value="A=1-384"/>
</dbReference>
<reference evidence="7 8" key="2">
    <citation type="journal article" date="2022" name="Proc. Natl. Acad. Sci. U.S.A.">
        <title>Structure and mechanism for iterative amide &lt;i&gt;N&lt;/i&gt;-methylation in the biosynthesis of channel-forming peptide cytotoxins.</title>
        <authorList>
            <person name="Cogan D.P."/>
            <person name="Bhushan A."/>
            <person name="Reyes R."/>
            <person name="Zhu L."/>
            <person name="Piel J."/>
            <person name="Nair S.K."/>
        </authorList>
    </citation>
    <scope>X-RAY CRYSTALLOGRAPHY (1.51 ANGSTROMS) IN COMPLEX WITH CA(2+) AND S-ADENOSYL-L-HOMOCYSTEINE</scope>
</reference>
<keyword evidence="1" id="KW-0489">Methyltransferase</keyword>
<protein>
    <recommendedName>
        <fullName evidence="4">Methyltransferase small domain-containing protein</fullName>
    </recommendedName>
</protein>
<dbReference type="CDD" id="cd02440">
    <property type="entry name" value="AdoMet_MTases"/>
    <property type="match status" value="1"/>
</dbReference>
<keyword evidence="7 8" id="KW-0002">3D-structure</keyword>
<dbReference type="GO" id="GO:0046872">
    <property type="term" value="F:metal ion binding"/>
    <property type="evidence" value="ECO:0007669"/>
    <property type="project" value="UniProtKB-KW"/>
</dbReference>
<evidence type="ECO:0007829" key="9">
    <source>
        <dbReference type="PDB" id="7RC4"/>
    </source>
</evidence>
<dbReference type="InterPro" id="IPR029063">
    <property type="entry name" value="SAM-dependent_MTases_sf"/>
</dbReference>
<keyword evidence="7 8" id="KW-0479">Metal-binding</keyword>
<evidence type="ECO:0000256" key="3">
    <source>
        <dbReference type="ARBA" id="ARBA00022691"/>
    </source>
</evidence>
<dbReference type="InterPro" id="IPR007848">
    <property type="entry name" value="Small_mtfrase_dom"/>
</dbReference>
<name>A0A2S0PEL5_9NEIS</name>
<dbReference type="Gene3D" id="3.40.50.150">
    <property type="entry name" value="Vaccinia Virus protein VP39"/>
    <property type="match status" value="1"/>
</dbReference>
<feature type="binding site" evidence="10">
    <location>
        <position position="214"/>
    </location>
    <ligand>
        <name>S-adenosyl-L-homocysteine</name>
        <dbReference type="ChEBI" id="CHEBI:57856"/>
    </ligand>
</feature>
<dbReference type="Proteomes" id="UP000244173">
    <property type="component" value="Chromosome"/>
</dbReference>
<dbReference type="OrthoDB" id="9800643at2"/>
<evidence type="ECO:0000256" key="1">
    <source>
        <dbReference type="ARBA" id="ARBA00022603"/>
    </source>
</evidence>
<dbReference type="EMBL" id="CP028519">
    <property type="protein sequence ID" value="AVY95801.1"/>
    <property type="molecule type" value="Genomic_DNA"/>
</dbReference>
<evidence type="ECO:0007829" key="7">
    <source>
        <dbReference type="PDB" id="7RC2"/>
    </source>
</evidence>
<dbReference type="PDB" id="7RC4">
    <property type="method" value="X-ray"/>
    <property type="resolution" value="1.66 A"/>
    <property type="chains" value="A=1-384"/>
</dbReference>
<evidence type="ECO:0000259" key="4">
    <source>
        <dbReference type="Pfam" id="PF05175"/>
    </source>
</evidence>
<dbReference type="RefSeq" id="WP_107890184.1">
    <property type="nucleotide sequence ID" value="NZ_CP028519.1"/>
</dbReference>
<feature type="binding site" evidence="7 8">
    <location>
        <position position="215"/>
    </location>
    <ligand>
        <name>S-adenosyl-L-homocysteine</name>
        <dbReference type="ChEBI" id="CHEBI:57856"/>
    </ligand>
</feature>
<dbReference type="PANTHER" id="PTHR45875:SF1">
    <property type="entry name" value="METHYLTRANSFERASE N6AMT1"/>
    <property type="match status" value="1"/>
</dbReference>
<dbReference type="SUPFAM" id="SSF53335">
    <property type="entry name" value="S-adenosyl-L-methionine-dependent methyltransferases"/>
    <property type="match status" value="1"/>
</dbReference>
<feature type="binding site" evidence="7 8">
    <location>
        <position position="28"/>
    </location>
    <ligand>
        <name>Ca(2+)</name>
        <dbReference type="ChEBI" id="CHEBI:29108"/>
    </ligand>
</feature>
<feature type="domain" description="Methyltransferase small" evidence="4">
    <location>
        <begin position="156"/>
        <end position="236"/>
    </location>
</feature>
<reference evidence="5 6" key="1">
    <citation type="submission" date="2018-04" db="EMBL/GenBank/DDBJ databases">
        <title>Denitrifier Microvirgula.</title>
        <authorList>
            <person name="Anderson E."/>
            <person name="Jang J."/>
            <person name="Ishii S."/>
        </authorList>
    </citation>
    <scope>NUCLEOTIDE SEQUENCE [LARGE SCALE GENOMIC DNA]</scope>
    <source>
        <strain evidence="5 6">BE2.4</strain>
    </source>
</reference>
<feature type="binding site" evidence="7 8">
    <location>
        <position position="231"/>
    </location>
    <ligand>
        <name>S-adenosyl-L-homocysteine</name>
        <dbReference type="ChEBI" id="CHEBI:57856"/>
    </ligand>
</feature>
<dbReference type="AlphaFoldDB" id="A0A2S0PEL5"/>
<dbReference type="PDB" id="7RC5">
    <property type="method" value="X-ray"/>
    <property type="resolution" value="1.88 A"/>
    <property type="chains" value="A=1-384"/>
</dbReference>
<keyword evidence="7 8" id="KW-0106">Calcium</keyword>
<accession>A0A2S0PEL5</accession>
<feature type="binding site" evidence="7 8">
    <location>
        <position position="142"/>
    </location>
    <ligand>
        <name>S-adenosyl-L-homocysteine</name>
        <dbReference type="ChEBI" id="CHEBI:57856"/>
    </ligand>
</feature>
<sequence>MTPPLATTIDRLRDYLDRVGFQQIYKYIVAVNHYAVTPALITRNTAASVHHFFDSRLGGRAEFALLQCLMTGRPAEHAALPDKDRALADALVTAGLLRASPDGREVSGADRQLISAFGVDLLIDRRIHFGGEVHEVYIGPDSYWMLYYINASGIARTHRAVDLCTGSGIAALYLSLFTDHVLATDIGDVPLALVEINRRLNRRDAGTMEIRRENLDDTLDGRERFDLLTCNPPFVAFPPGYSGTLYSQGTGVDGLGYMRDIVGRLPEVLNPGGSAYLVADLCGDAHGPHFLGELESMVTGHGMRIEAFIDHVLPASAQVGPISDFLRHAAGLPADTDIAADVQAFQRETLRADYYYLTTIRLQTAAQNPGLRMLRRDPLPGAGT</sequence>
<keyword evidence="2" id="KW-0808">Transferase</keyword>
<dbReference type="GO" id="GO:0035657">
    <property type="term" value="C:eRF1 methyltransferase complex"/>
    <property type="evidence" value="ECO:0007669"/>
    <property type="project" value="TreeGrafter"/>
</dbReference>
<dbReference type="SMR" id="A0A2S0PEL5"/>
<evidence type="ECO:0007829" key="10">
    <source>
        <dbReference type="PDB" id="7RC6"/>
    </source>
</evidence>
<evidence type="ECO:0007829" key="8">
    <source>
        <dbReference type="PDB" id="7RC3"/>
    </source>
</evidence>
<keyword evidence="3" id="KW-0949">S-adenosyl-L-methionine</keyword>
<dbReference type="KEGG" id="maer:DAI18_18450"/>